<organism evidence="4 5">
    <name type="scientific">Sphaerotilus montanus</name>
    <dbReference type="NCBI Taxonomy" id="522889"/>
    <lineage>
        <taxon>Bacteria</taxon>
        <taxon>Pseudomonadati</taxon>
        <taxon>Pseudomonadota</taxon>
        <taxon>Betaproteobacteria</taxon>
        <taxon>Burkholderiales</taxon>
        <taxon>Sphaerotilaceae</taxon>
        <taxon>Sphaerotilus</taxon>
    </lineage>
</organism>
<proteinExistence type="predicted"/>
<dbReference type="InterPro" id="IPR011004">
    <property type="entry name" value="Trimer_LpxA-like_sf"/>
</dbReference>
<accession>A0A7Y9U4E7</accession>
<dbReference type="RefSeq" id="WP_310733986.1">
    <property type="nucleotide sequence ID" value="NZ_JACCFH010000001.1"/>
</dbReference>
<dbReference type="InterPro" id="IPR001451">
    <property type="entry name" value="Hexapep"/>
</dbReference>
<dbReference type="PROSITE" id="PS00101">
    <property type="entry name" value="HEXAPEP_TRANSFERASES"/>
    <property type="match status" value="1"/>
</dbReference>
<keyword evidence="2" id="KW-0677">Repeat</keyword>
<keyword evidence="5" id="KW-1185">Reference proteome</keyword>
<dbReference type="Proteomes" id="UP000518288">
    <property type="component" value="Unassembled WGS sequence"/>
</dbReference>
<evidence type="ECO:0000256" key="2">
    <source>
        <dbReference type="ARBA" id="ARBA00022737"/>
    </source>
</evidence>
<dbReference type="AlphaFoldDB" id="A0A7Y9U4E7"/>
<protein>
    <submittedName>
        <fullName evidence="4">Maltose O-acetyltransferase</fullName>
        <ecNumber evidence="4">2.3.1.79</ecNumber>
    </submittedName>
</protein>
<sequence length="177" mass="19006">MRASLLLANPIYDVIRHFLNFFLCWLPPSRLFALRRWLLRRAGVDLADDVCFCGGGWIYGPGQLRIGEGSWLSPACIFYTHHQAAIHIGQRCDVGPGVEFIPGGHCIGTAWRRAGQGTALPIDIGDGCWIGARSVILGGVRIGAGSVIAAGSVVTRDVPDNMLVAGVPACIKRELGE</sequence>
<dbReference type="PANTHER" id="PTHR23416">
    <property type="entry name" value="SIALIC ACID SYNTHASE-RELATED"/>
    <property type="match status" value="1"/>
</dbReference>
<name>A0A7Y9U4E7_9BURK</name>
<dbReference type="InterPro" id="IPR018357">
    <property type="entry name" value="Hexapep_transf_CS"/>
</dbReference>
<evidence type="ECO:0000313" key="5">
    <source>
        <dbReference type="Proteomes" id="UP000518288"/>
    </source>
</evidence>
<reference evidence="4 5" key="1">
    <citation type="submission" date="2020-07" db="EMBL/GenBank/DDBJ databases">
        <title>Genomic Encyclopedia of Archaeal and Bacterial Type Strains, Phase II (KMG-II): from individual species to whole genera.</title>
        <authorList>
            <person name="Goeker M."/>
        </authorList>
    </citation>
    <scope>NUCLEOTIDE SEQUENCE [LARGE SCALE GENOMIC DNA]</scope>
    <source>
        <strain evidence="4 5">DSM 21226</strain>
    </source>
</reference>
<dbReference type="InterPro" id="IPR051159">
    <property type="entry name" value="Hexapeptide_acetyltransf"/>
</dbReference>
<keyword evidence="1 4" id="KW-0808">Transferase</keyword>
<dbReference type="Pfam" id="PF00132">
    <property type="entry name" value="Hexapep"/>
    <property type="match status" value="1"/>
</dbReference>
<evidence type="ECO:0000256" key="3">
    <source>
        <dbReference type="ARBA" id="ARBA00023315"/>
    </source>
</evidence>
<dbReference type="EMBL" id="JACCFH010000001">
    <property type="protein sequence ID" value="NYG31858.1"/>
    <property type="molecule type" value="Genomic_DNA"/>
</dbReference>
<dbReference type="Gene3D" id="2.160.10.10">
    <property type="entry name" value="Hexapeptide repeat proteins"/>
    <property type="match status" value="1"/>
</dbReference>
<gene>
    <name evidence="4" type="ORF">BDD16_000844</name>
</gene>
<evidence type="ECO:0000256" key="1">
    <source>
        <dbReference type="ARBA" id="ARBA00022679"/>
    </source>
</evidence>
<comment type="caution">
    <text evidence="4">The sequence shown here is derived from an EMBL/GenBank/DDBJ whole genome shotgun (WGS) entry which is preliminary data.</text>
</comment>
<dbReference type="GO" id="GO:0008925">
    <property type="term" value="F:maltose O-acetyltransferase activity"/>
    <property type="evidence" value="ECO:0007669"/>
    <property type="project" value="UniProtKB-EC"/>
</dbReference>
<dbReference type="EC" id="2.3.1.79" evidence="4"/>
<dbReference type="SUPFAM" id="SSF51161">
    <property type="entry name" value="Trimeric LpxA-like enzymes"/>
    <property type="match status" value="1"/>
</dbReference>
<evidence type="ECO:0000313" key="4">
    <source>
        <dbReference type="EMBL" id="NYG31858.1"/>
    </source>
</evidence>
<keyword evidence="3 4" id="KW-0012">Acyltransferase</keyword>